<dbReference type="PROSITE" id="PS00028">
    <property type="entry name" value="ZINC_FINGER_C2H2_1"/>
    <property type="match status" value="1"/>
</dbReference>
<dbReference type="AlphaFoldDB" id="A0AAV2SJP8"/>
<feature type="region of interest" description="Disordered" evidence="2">
    <location>
        <begin position="80"/>
        <end position="109"/>
    </location>
</feature>
<evidence type="ECO:0000313" key="4">
    <source>
        <dbReference type="EMBL" id="CAL4211700.1"/>
    </source>
</evidence>
<dbReference type="Gene3D" id="3.30.160.60">
    <property type="entry name" value="Classic Zinc Finger"/>
    <property type="match status" value="1"/>
</dbReference>
<feature type="compositionally biased region" description="Basic and acidic residues" evidence="2">
    <location>
        <begin position="80"/>
        <end position="106"/>
    </location>
</feature>
<gene>
    <name evidence="4" type="ORF">MNOR_LOCUS38405</name>
</gene>
<keyword evidence="1" id="KW-0863">Zinc-finger</keyword>
<dbReference type="GO" id="GO:0008270">
    <property type="term" value="F:zinc ion binding"/>
    <property type="evidence" value="ECO:0007669"/>
    <property type="project" value="UniProtKB-KW"/>
</dbReference>
<dbReference type="InterPro" id="IPR013087">
    <property type="entry name" value="Znf_C2H2_type"/>
</dbReference>
<sequence>MKHTGKKQFQCSYCNMAFAQNGNLTTHIRKHDVEKPIKSSHCDKVKSNENLSRSQNKGEFCMNISNVYKKKVNIPKINKLETGDESSKNETFHGSEKEKQVKKDKPCTSNVNELSSQDEFFQTPATKRKIASSNINIDKHFSKERKYDSKMENDTLEIFKKEDTKNQAKIEEVILSDSDEVYDAVQESEAMNFVLLSIENIFDLLEKSTEGAWKRTPNKTKQDLYEVLQSLQLEIFENNSNSDIYNLDVNYRQLYIHFSGVDGMLLKHALLCKNSFPSCKNIPDKHQEDMNCCI</sequence>
<dbReference type="FunFam" id="3.30.160.60:FF:000264">
    <property type="entry name" value="Zinc finger protein 236"/>
    <property type="match status" value="1"/>
</dbReference>
<dbReference type="EMBL" id="CAXKWB010086932">
    <property type="protein sequence ID" value="CAL4211700.1"/>
    <property type="molecule type" value="Genomic_DNA"/>
</dbReference>
<accession>A0AAV2SJP8</accession>
<evidence type="ECO:0000256" key="2">
    <source>
        <dbReference type="SAM" id="MobiDB-lite"/>
    </source>
</evidence>
<reference evidence="4 5" key="1">
    <citation type="submission" date="2024-05" db="EMBL/GenBank/DDBJ databases">
        <authorList>
            <person name="Wallberg A."/>
        </authorList>
    </citation>
    <scope>NUCLEOTIDE SEQUENCE [LARGE SCALE GENOMIC DNA]</scope>
</reference>
<keyword evidence="1" id="KW-0862">Zinc</keyword>
<keyword evidence="5" id="KW-1185">Reference proteome</keyword>
<dbReference type="Pfam" id="PF00096">
    <property type="entry name" value="zf-C2H2"/>
    <property type="match status" value="1"/>
</dbReference>
<evidence type="ECO:0000313" key="5">
    <source>
        <dbReference type="Proteomes" id="UP001497623"/>
    </source>
</evidence>
<comment type="caution">
    <text evidence="4">The sequence shown here is derived from an EMBL/GenBank/DDBJ whole genome shotgun (WGS) entry which is preliminary data.</text>
</comment>
<protein>
    <recommendedName>
        <fullName evidence="3">C2H2-type domain-containing protein</fullName>
    </recommendedName>
</protein>
<evidence type="ECO:0000256" key="1">
    <source>
        <dbReference type="PROSITE-ProRule" id="PRU00042"/>
    </source>
</evidence>
<keyword evidence="1" id="KW-0479">Metal-binding</keyword>
<name>A0AAV2SJP8_MEGNR</name>
<dbReference type="PROSITE" id="PS50157">
    <property type="entry name" value="ZINC_FINGER_C2H2_2"/>
    <property type="match status" value="1"/>
</dbReference>
<evidence type="ECO:0000259" key="3">
    <source>
        <dbReference type="PROSITE" id="PS50157"/>
    </source>
</evidence>
<dbReference type="InterPro" id="IPR036236">
    <property type="entry name" value="Znf_C2H2_sf"/>
</dbReference>
<feature type="domain" description="C2H2-type" evidence="3">
    <location>
        <begin position="9"/>
        <end position="36"/>
    </location>
</feature>
<organism evidence="4 5">
    <name type="scientific">Meganyctiphanes norvegica</name>
    <name type="common">Northern krill</name>
    <name type="synonym">Thysanopoda norvegica</name>
    <dbReference type="NCBI Taxonomy" id="48144"/>
    <lineage>
        <taxon>Eukaryota</taxon>
        <taxon>Metazoa</taxon>
        <taxon>Ecdysozoa</taxon>
        <taxon>Arthropoda</taxon>
        <taxon>Crustacea</taxon>
        <taxon>Multicrustacea</taxon>
        <taxon>Malacostraca</taxon>
        <taxon>Eumalacostraca</taxon>
        <taxon>Eucarida</taxon>
        <taxon>Euphausiacea</taxon>
        <taxon>Euphausiidae</taxon>
        <taxon>Meganyctiphanes</taxon>
    </lineage>
</organism>
<proteinExistence type="predicted"/>
<dbReference type="SUPFAM" id="SSF57667">
    <property type="entry name" value="beta-beta-alpha zinc fingers"/>
    <property type="match status" value="1"/>
</dbReference>
<dbReference type="Proteomes" id="UP001497623">
    <property type="component" value="Unassembled WGS sequence"/>
</dbReference>
<dbReference type="SMART" id="SM00355">
    <property type="entry name" value="ZnF_C2H2"/>
    <property type="match status" value="1"/>
</dbReference>